<evidence type="ECO:0000256" key="2">
    <source>
        <dbReference type="ARBA" id="ARBA00022801"/>
    </source>
</evidence>
<keyword evidence="8" id="KW-1185">Reference proteome</keyword>
<dbReference type="PANTHER" id="PTHR10963">
    <property type="entry name" value="GLYCOSYL HYDROLASE-RELATED"/>
    <property type="match status" value="1"/>
</dbReference>
<protein>
    <submittedName>
        <fullName evidence="7">Glycosidase CRH2</fullName>
    </submittedName>
</protein>
<keyword evidence="2" id="KW-0378">Hydrolase</keyword>
<evidence type="ECO:0000259" key="6">
    <source>
        <dbReference type="PROSITE" id="PS51762"/>
    </source>
</evidence>
<dbReference type="Proteomes" id="UP001151582">
    <property type="component" value="Unassembled WGS sequence"/>
</dbReference>
<keyword evidence="1 5" id="KW-0732">Signal</keyword>
<evidence type="ECO:0000313" key="8">
    <source>
        <dbReference type="Proteomes" id="UP001151582"/>
    </source>
</evidence>
<dbReference type="GO" id="GO:0005975">
    <property type="term" value="P:carbohydrate metabolic process"/>
    <property type="evidence" value="ECO:0007669"/>
    <property type="project" value="InterPro"/>
</dbReference>
<dbReference type="PANTHER" id="PTHR10963:SF22">
    <property type="entry name" value="GLYCOSIDASE CRH2-RELATED"/>
    <property type="match status" value="1"/>
</dbReference>
<comment type="caution">
    <text evidence="7">The sequence shown here is derived from an EMBL/GenBank/DDBJ whole genome shotgun (WGS) entry which is preliminary data.</text>
</comment>
<dbReference type="GO" id="GO:0004553">
    <property type="term" value="F:hydrolase activity, hydrolyzing O-glycosyl compounds"/>
    <property type="evidence" value="ECO:0007669"/>
    <property type="project" value="InterPro"/>
</dbReference>
<dbReference type="Pfam" id="PF00722">
    <property type="entry name" value="Glyco_hydro_16"/>
    <property type="match status" value="1"/>
</dbReference>
<feature type="compositionally biased region" description="Polar residues" evidence="4">
    <location>
        <begin position="347"/>
        <end position="362"/>
    </location>
</feature>
<dbReference type="AlphaFoldDB" id="A0A9W8E939"/>
<dbReference type="GO" id="GO:0016757">
    <property type="term" value="F:glycosyltransferase activity"/>
    <property type="evidence" value="ECO:0007669"/>
    <property type="project" value="TreeGrafter"/>
</dbReference>
<dbReference type="OrthoDB" id="4781at2759"/>
<dbReference type="InterPro" id="IPR013320">
    <property type="entry name" value="ConA-like_dom_sf"/>
</dbReference>
<feature type="chain" id="PRO_5040845622" evidence="5">
    <location>
        <begin position="20"/>
        <end position="388"/>
    </location>
</feature>
<dbReference type="GO" id="GO:0031505">
    <property type="term" value="P:fungal-type cell wall organization"/>
    <property type="evidence" value="ECO:0007669"/>
    <property type="project" value="TreeGrafter"/>
</dbReference>
<reference evidence="7" key="1">
    <citation type="submission" date="2022-07" db="EMBL/GenBank/DDBJ databases">
        <title>Phylogenomic reconstructions and comparative analyses of Kickxellomycotina fungi.</title>
        <authorList>
            <person name="Reynolds N.K."/>
            <person name="Stajich J.E."/>
            <person name="Barry K."/>
            <person name="Grigoriev I.V."/>
            <person name="Crous P."/>
            <person name="Smith M.E."/>
        </authorList>
    </citation>
    <scope>NUCLEOTIDE SEQUENCE</scope>
    <source>
        <strain evidence="7">RSA 567</strain>
    </source>
</reference>
<dbReference type="Gene3D" id="2.60.120.200">
    <property type="match status" value="1"/>
</dbReference>
<dbReference type="InterPro" id="IPR050546">
    <property type="entry name" value="Glycosyl_Hydrlase_16"/>
</dbReference>
<evidence type="ECO:0000256" key="5">
    <source>
        <dbReference type="SAM" id="SignalP"/>
    </source>
</evidence>
<feature type="signal peptide" evidence="5">
    <location>
        <begin position="1"/>
        <end position="19"/>
    </location>
</feature>
<keyword evidence="3 7" id="KW-0326">Glycosidase</keyword>
<feature type="domain" description="GH16" evidence="6">
    <location>
        <begin position="63"/>
        <end position="293"/>
    </location>
</feature>
<accession>A0A9W8E939</accession>
<dbReference type="SUPFAM" id="SSF49899">
    <property type="entry name" value="Concanavalin A-like lectins/glucanases"/>
    <property type="match status" value="1"/>
</dbReference>
<dbReference type="InterPro" id="IPR000757">
    <property type="entry name" value="Beta-glucanase-like"/>
</dbReference>
<name>A0A9W8E939_9FUNG</name>
<dbReference type="PROSITE" id="PS51762">
    <property type="entry name" value="GH16_2"/>
    <property type="match status" value="1"/>
</dbReference>
<feature type="region of interest" description="Disordered" evidence="4">
    <location>
        <begin position="331"/>
        <end position="362"/>
    </location>
</feature>
<gene>
    <name evidence="7" type="primary">UTR2_1</name>
    <name evidence="7" type="ORF">H4R34_002624</name>
</gene>
<dbReference type="GO" id="GO:0009277">
    <property type="term" value="C:fungal-type cell wall"/>
    <property type="evidence" value="ECO:0007669"/>
    <property type="project" value="TreeGrafter"/>
</dbReference>
<evidence type="ECO:0000256" key="4">
    <source>
        <dbReference type="SAM" id="MobiDB-lite"/>
    </source>
</evidence>
<organism evidence="7 8">
    <name type="scientific">Dimargaris verticillata</name>
    <dbReference type="NCBI Taxonomy" id="2761393"/>
    <lineage>
        <taxon>Eukaryota</taxon>
        <taxon>Fungi</taxon>
        <taxon>Fungi incertae sedis</taxon>
        <taxon>Zoopagomycota</taxon>
        <taxon>Kickxellomycotina</taxon>
        <taxon>Dimargaritomycetes</taxon>
        <taxon>Dimargaritales</taxon>
        <taxon>Dimargaritaceae</taxon>
        <taxon>Dimargaris</taxon>
    </lineage>
</organism>
<proteinExistence type="predicted"/>
<evidence type="ECO:0000256" key="3">
    <source>
        <dbReference type="ARBA" id="ARBA00023295"/>
    </source>
</evidence>
<evidence type="ECO:0000256" key="1">
    <source>
        <dbReference type="ARBA" id="ARBA00022729"/>
    </source>
</evidence>
<evidence type="ECO:0000313" key="7">
    <source>
        <dbReference type="EMBL" id="KAJ1979978.1"/>
    </source>
</evidence>
<dbReference type="EMBL" id="JANBQB010000190">
    <property type="protein sequence ID" value="KAJ1979978.1"/>
    <property type="molecule type" value="Genomic_DNA"/>
</dbReference>
<sequence>MKLTALLVAVGSVAPLVAAICKEYGDICPQELPCCNYLGYCSNEVQSCRVNIPDLPDCQPEFSYSKDSCQPLLPCVDVKDDFTSQSLVSSLNFTGNPNRALWMSDFEPDRTAIRDNKLYLYIQKDDHKYNNERGFGARVTSVRLMDYGTVRFTLNVGQMGRGIVYSAIIKNKAGDEIDFELLGATPTIVQTNYYWDGYFDPNKPGNATMYELPRGTIQDTHVYEIQWEPTVIRWLVDGVLIRTLNKADTYSSEKQTYIYPYRPSNAQLSIWDGGNDPAEGTRNWAGSPTEWQSPDTVYDMYVNEVEISCFYKGNTTKVDWPWDDMAKMTGNKKTSTQAAGGREVSKKSSPLLSNDETESQWSNADMGAPMAAVGIIVPVVVLVAQWPW</sequence>